<dbReference type="PROSITE" id="PS50801">
    <property type="entry name" value="STAS"/>
    <property type="match status" value="1"/>
</dbReference>
<dbReference type="Gene3D" id="3.30.750.24">
    <property type="entry name" value="STAS domain"/>
    <property type="match status" value="1"/>
</dbReference>
<sequence>MNSTHAASASALVIAALIERLVIVLTPITTADRLLRITPLADCAGLRIEGELDHSTLPTLRRALASINVDSSLCVDLSGLTFIDTGCLRALVSAATALHDGGGDRVLTLRSVPPQVRRLLELTGWHQTPGLRLQAPARPGRPTPGRPHS</sequence>
<dbReference type="EMBL" id="PVNG01000021">
    <property type="protein sequence ID" value="PRX59048.1"/>
    <property type="molecule type" value="Genomic_DNA"/>
</dbReference>
<evidence type="ECO:0000256" key="1">
    <source>
        <dbReference type="SAM" id="MobiDB-lite"/>
    </source>
</evidence>
<reference evidence="3 4" key="1">
    <citation type="submission" date="2018-03" db="EMBL/GenBank/DDBJ databases">
        <title>Genomic Encyclopedia of Type Strains, Phase III (KMG-III): the genomes of soil and plant-associated and newly described type strains.</title>
        <authorList>
            <person name="Whitman W."/>
        </authorList>
    </citation>
    <scope>NUCLEOTIDE SEQUENCE [LARGE SCALE GENOMIC DNA]</scope>
    <source>
        <strain evidence="3 4">CGMCC 4.7104</strain>
    </source>
</reference>
<comment type="caution">
    <text evidence="3">The sequence shown here is derived from an EMBL/GenBank/DDBJ whole genome shotgun (WGS) entry which is preliminary data.</text>
</comment>
<feature type="region of interest" description="Disordered" evidence="1">
    <location>
        <begin position="130"/>
        <end position="149"/>
    </location>
</feature>
<dbReference type="InterPro" id="IPR058548">
    <property type="entry name" value="MlaB-like_STAS"/>
</dbReference>
<protein>
    <submittedName>
        <fullName evidence="3">Anti-anti-sigma factor</fullName>
    </submittedName>
</protein>
<name>A0A2T0MMH9_9ACTN</name>
<dbReference type="InterPro" id="IPR002645">
    <property type="entry name" value="STAS_dom"/>
</dbReference>
<dbReference type="CDD" id="cd07043">
    <property type="entry name" value="STAS_anti-anti-sigma_factors"/>
    <property type="match status" value="1"/>
</dbReference>
<proteinExistence type="predicted"/>
<dbReference type="InterPro" id="IPR036513">
    <property type="entry name" value="STAS_dom_sf"/>
</dbReference>
<dbReference type="AlphaFoldDB" id="A0A2T0MMH9"/>
<keyword evidence="4" id="KW-1185">Reference proteome</keyword>
<evidence type="ECO:0000313" key="3">
    <source>
        <dbReference type="EMBL" id="PRX59048.1"/>
    </source>
</evidence>
<feature type="domain" description="STAS" evidence="2">
    <location>
        <begin position="46"/>
        <end position="124"/>
    </location>
</feature>
<accession>A0A2T0MMH9</accession>
<gene>
    <name evidence="3" type="ORF">B0I32_121152</name>
</gene>
<organism evidence="3 4">
    <name type="scientific">Nonomuraea fuscirosea</name>
    <dbReference type="NCBI Taxonomy" id="1291556"/>
    <lineage>
        <taxon>Bacteria</taxon>
        <taxon>Bacillati</taxon>
        <taxon>Actinomycetota</taxon>
        <taxon>Actinomycetes</taxon>
        <taxon>Streptosporangiales</taxon>
        <taxon>Streptosporangiaceae</taxon>
        <taxon>Nonomuraea</taxon>
    </lineage>
</organism>
<feature type="compositionally biased region" description="Pro residues" evidence="1">
    <location>
        <begin position="139"/>
        <end position="149"/>
    </location>
</feature>
<evidence type="ECO:0000313" key="4">
    <source>
        <dbReference type="Proteomes" id="UP000238312"/>
    </source>
</evidence>
<dbReference type="Pfam" id="PF13466">
    <property type="entry name" value="STAS_2"/>
    <property type="match status" value="1"/>
</dbReference>
<dbReference type="RefSeq" id="WP_106248621.1">
    <property type="nucleotide sequence ID" value="NZ_PVNG01000021.1"/>
</dbReference>
<dbReference type="OrthoDB" id="116243at2"/>
<evidence type="ECO:0000259" key="2">
    <source>
        <dbReference type="PROSITE" id="PS50801"/>
    </source>
</evidence>
<dbReference type="Proteomes" id="UP000238312">
    <property type="component" value="Unassembled WGS sequence"/>
</dbReference>
<dbReference type="SUPFAM" id="SSF52091">
    <property type="entry name" value="SpoIIaa-like"/>
    <property type="match status" value="1"/>
</dbReference>